<dbReference type="InterPro" id="IPR000326">
    <property type="entry name" value="PAP2/HPO"/>
</dbReference>
<dbReference type="AlphaFoldDB" id="A0A6C0HXV2"/>
<feature type="transmembrane region" description="Helical" evidence="1">
    <location>
        <begin position="118"/>
        <end position="144"/>
    </location>
</feature>
<dbReference type="GO" id="GO:0042392">
    <property type="term" value="F:sphingosine-1-phosphate phosphatase activity"/>
    <property type="evidence" value="ECO:0007669"/>
    <property type="project" value="TreeGrafter"/>
</dbReference>
<protein>
    <recommendedName>
        <fullName evidence="2">Phosphatidic acid phosphatase type 2/haloperoxidase domain-containing protein</fullName>
    </recommendedName>
</protein>
<organism evidence="3">
    <name type="scientific">viral metagenome</name>
    <dbReference type="NCBI Taxonomy" id="1070528"/>
    <lineage>
        <taxon>unclassified sequences</taxon>
        <taxon>metagenomes</taxon>
        <taxon>organismal metagenomes</taxon>
    </lineage>
</organism>
<dbReference type="PANTHER" id="PTHR14969:SF13">
    <property type="entry name" value="AT30094P"/>
    <property type="match status" value="1"/>
</dbReference>
<evidence type="ECO:0000259" key="2">
    <source>
        <dbReference type="SMART" id="SM00014"/>
    </source>
</evidence>
<proteinExistence type="predicted"/>
<feature type="domain" description="Phosphatidic acid phosphatase type 2/haloperoxidase" evidence="2">
    <location>
        <begin position="60"/>
        <end position="175"/>
    </location>
</feature>
<name>A0A6C0HXV2_9ZZZZ</name>
<dbReference type="InterPro" id="IPR036938">
    <property type="entry name" value="PAP2/HPO_sf"/>
</dbReference>
<dbReference type="EMBL" id="MN740029">
    <property type="protein sequence ID" value="QHT84976.1"/>
    <property type="molecule type" value="Genomic_DNA"/>
</dbReference>
<keyword evidence="1" id="KW-0812">Transmembrane</keyword>
<feature type="transmembrane region" description="Helical" evidence="1">
    <location>
        <begin position="37"/>
        <end position="54"/>
    </location>
</feature>
<evidence type="ECO:0000313" key="3">
    <source>
        <dbReference type="EMBL" id="QHT84976.1"/>
    </source>
</evidence>
<dbReference type="Gene3D" id="1.20.144.10">
    <property type="entry name" value="Phosphatidic acid phosphatase type 2/haloperoxidase"/>
    <property type="match status" value="1"/>
</dbReference>
<dbReference type="SUPFAM" id="SSF48317">
    <property type="entry name" value="Acid phosphatase/Vanadium-dependent haloperoxidase"/>
    <property type="match status" value="1"/>
</dbReference>
<feature type="transmembrane region" description="Helical" evidence="1">
    <location>
        <begin position="6"/>
        <end position="25"/>
    </location>
</feature>
<reference evidence="3" key="1">
    <citation type="journal article" date="2020" name="Nature">
        <title>Giant virus diversity and host interactions through global metagenomics.</title>
        <authorList>
            <person name="Schulz F."/>
            <person name="Roux S."/>
            <person name="Paez-Espino D."/>
            <person name="Jungbluth S."/>
            <person name="Walsh D.A."/>
            <person name="Denef V.J."/>
            <person name="McMahon K.D."/>
            <person name="Konstantinidis K.T."/>
            <person name="Eloe-Fadrosh E.A."/>
            <person name="Kyrpides N.C."/>
            <person name="Woyke T."/>
        </authorList>
    </citation>
    <scope>NUCLEOTIDE SEQUENCE</scope>
    <source>
        <strain evidence="3">GVMAG-M-3300023184-178</strain>
    </source>
</reference>
<sequence length="215" mass="24062">MYKNIYIIYIIYMPYTARAATARAATAITPLSFIDALGYYGPYLAFLISIFLLYKTKTYLFIYLVGFATNMIINYVLKGIIKEARPATKSPISNPLLSNSPHSGIHIYGMPSGHAEGIFYSTAYIIGALHNFKISAFFLLLSFNTIIQRVRYKNHTIAQVIVGSIVGIIVGYGFYTYAKKTLEGSLREKRADNAPNAQQLALIQSDKQPIVLFMD</sequence>
<dbReference type="PANTHER" id="PTHR14969">
    <property type="entry name" value="SPHINGOSINE-1-PHOSPHATE PHOSPHOHYDROLASE"/>
    <property type="match status" value="1"/>
</dbReference>
<dbReference type="Pfam" id="PF01569">
    <property type="entry name" value="PAP2"/>
    <property type="match status" value="1"/>
</dbReference>
<feature type="transmembrane region" description="Helical" evidence="1">
    <location>
        <begin position="60"/>
        <end position="77"/>
    </location>
</feature>
<accession>A0A6C0HXV2</accession>
<evidence type="ECO:0000256" key="1">
    <source>
        <dbReference type="SAM" id="Phobius"/>
    </source>
</evidence>
<keyword evidence="1" id="KW-1133">Transmembrane helix</keyword>
<keyword evidence="1" id="KW-0472">Membrane</keyword>
<feature type="transmembrane region" description="Helical" evidence="1">
    <location>
        <begin position="156"/>
        <end position="178"/>
    </location>
</feature>
<dbReference type="SMART" id="SM00014">
    <property type="entry name" value="acidPPc"/>
    <property type="match status" value="1"/>
</dbReference>